<dbReference type="VEuPathDB" id="FungiDB:H310_06365"/>
<dbReference type="GO" id="GO:0005829">
    <property type="term" value="C:cytosol"/>
    <property type="evidence" value="ECO:0007669"/>
    <property type="project" value="TreeGrafter"/>
</dbReference>
<reference evidence="13 14" key="1">
    <citation type="submission" date="2018-08" db="EMBL/GenBank/DDBJ databases">
        <title>Aphanomyces genome sequencing and annotation.</title>
        <authorList>
            <person name="Minardi D."/>
            <person name="Oidtmann B."/>
            <person name="Van Der Giezen M."/>
            <person name="Studholme D.J."/>
        </authorList>
    </citation>
    <scope>NUCLEOTIDE SEQUENCE [LARGE SCALE GENOMIC DNA]</scope>
    <source>
        <strain evidence="13 14">NJM0002</strain>
    </source>
</reference>
<dbReference type="InterPro" id="IPR054734">
    <property type="entry name" value="PqqF-like_C_4"/>
</dbReference>
<dbReference type="InterPro" id="IPR011765">
    <property type="entry name" value="Pept_M16_N"/>
</dbReference>
<dbReference type="PROSITE" id="PS00143">
    <property type="entry name" value="INSULINASE"/>
    <property type="match status" value="1"/>
</dbReference>
<evidence type="ECO:0000259" key="12">
    <source>
        <dbReference type="Pfam" id="PF22456"/>
    </source>
</evidence>
<evidence type="ECO:0000259" key="9">
    <source>
        <dbReference type="Pfam" id="PF00675"/>
    </source>
</evidence>
<sequence length="1191" mass="134186">MEMELRVVMGQMREMVYTRRENEAQINDLSKVLTTCTVHLAAAYLLSMKSLEANAVEMKLNKQRIEKGDKALAAMTFERDTLLRDKRIAQLEHSTNQAMVNRLNQATSQLMEKIRLNEVNYDEAMQELKMHYDNAFRAPPQLNATIARMEETIEETRFALKMENVAMGREKSRTSRLEECMEMAENDYATLKVTTSQRHGAITMNLLQVQSDLKDYKARVHTLRAYLREYKTHLDHMGMHAEDSRGSLMIVRQKFITRLDEEVQATEEMTENTTQTYPPRRSPVKERAKLKQTIFCAPELAANDVLNNITDLLPDEELDNHFFSLTHHGELARTPMSVAEKLARELQIQENERLMQEISGDNGKVSSSRPPGRPSPGGPKKATMAMQQRKGKAAAAMAVQVGHQSDPANIPGLAHFLEHMLFLGTEKFPDETSYKKFLSAHALDRFAQFFISPLFTPTATEREMHAVDAENAKNYQNDARRLYQLSKSLSNPVHPFHKFGTGNLTTLGHRPRAQGVDIRKGVFSPPLAHLKPHPELLAFYDRHYSANAMKLVVYGKEDLNVLEDWATTLFSPPQQGREIQVVPVKDLRLLELSFPLPPVRAQYLSKPHRMLAYLFGYEGHGSLLAYFKAMGYANSLTAGLTKDFSDWAMFSIKITLTDEGVANYQTMAQACFHFINLVSAAPPDLLASYFEEAQALANLRFRFRNQEQPIHYVSWLTSNIQTFPVESVIVGPSLLDHHDDAGVRSLLKLMDPSRVRLTLVSKTVTPVATEPWLHAAYSDTPLLVESVDPSLLSDSSALYLPPPTNPFIPLSFDLMPSSSTASFKDMHVLRDDHQCRLWLKPGNSFGKPKTSLRLKFYHSLVYASPMHAVLTELFASCVRDKVAQDLYDADVAGMKVSVSTSPTGVTLHMDGYSDTLSLVVAKVLEIVVNPRLMEPSFHRLKDKLVRGYANAALDEPHVHAIQVRSWHLTTPAWSTPEKLAVAGGHGSSVTWESLVEHAMVLLQSGFTEGFIYGNVDKAQELMACVDRALQAVRGNTSEWMASSCAPTVAPPRRNIRLDGNYVVRERNPNKSNPNGAVNVLYQLGEDSPTMRATSALLAQLIKVPCFSTLRTNEQLGYLVSSGQYISHNVVYVYISIQSNKYSPLHLQARVDEFCRAFHSQLQRSLVDGDDDFQVCTWEMLRNEVNPFILSR</sequence>
<dbReference type="SUPFAM" id="SSF63411">
    <property type="entry name" value="LuxS/MPP-like metallohydrolase"/>
    <property type="match status" value="4"/>
</dbReference>
<dbReference type="InterPro" id="IPR011249">
    <property type="entry name" value="Metalloenz_LuxS/M16"/>
</dbReference>
<evidence type="ECO:0000256" key="4">
    <source>
        <dbReference type="ARBA" id="ARBA00022801"/>
    </source>
</evidence>
<evidence type="ECO:0000256" key="1">
    <source>
        <dbReference type="ARBA" id="ARBA00007261"/>
    </source>
</evidence>
<dbReference type="EMBL" id="QUSY01000042">
    <property type="protein sequence ID" value="RHY34148.1"/>
    <property type="molecule type" value="Genomic_DNA"/>
</dbReference>
<keyword evidence="5" id="KW-0862">Zinc</keyword>
<dbReference type="Pfam" id="PF00675">
    <property type="entry name" value="Peptidase_M16"/>
    <property type="match status" value="1"/>
</dbReference>
<feature type="domain" description="Peptidase M16 N-terminal" evidence="9">
    <location>
        <begin position="389"/>
        <end position="442"/>
    </location>
</feature>
<dbReference type="GO" id="GO:0005739">
    <property type="term" value="C:mitochondrion"/>
    <property type="evidence" value="ECO:0007669"/>
    <property type="project" value="TreeGrafter"/>
</dbReference>
<dbReference type="Pfam" id="PF22456">
    <property type="entry name" value="PqqF-like_C_4"/>
    <property type="match status" value="1"/>
</dbReference>
<dbReference type="PANTHER" id="PTHR43690">
    <property type="entry name" value="NARDILYSIN"/>
    <property type="match status" value="1"/>
</dbReference>
<feature type="region of interest" description="Disordered" evidence="8">
    <location>
        <begin position="358"/>
        <end position="385"/>
    </location>
</feature>
<dbReference type="GO" id="GO:0051603">
    <property type="term" value="P:proteolysis involved in protein catabolic process"/>
    <property type="evidence" value="ECO:0007669"/>
    <property type="project" value="TreeGrafter"/>
</dbReference>
<feature type="domain" description="Peptidase M16 C-terminal" evidence="10">
    <location>
        <begin position="535"/>
        <end position="681"/>
    </location>
</feature>
<dbReference type="Pfam" id="PF16187">
    <property type="entry name" value="Peptidase_M16_M"/>
    <property type="match status" value="1"/>
</dbReference>
<evidence type="ECO:0000256" key="5">
    <source>
        <dbReference type="ARBA" id="ARBA00022833"/>
    </source>
</evidence>
<accession>A0A3R7D670</accession>
<evidence type="ECO:0000256" key="7">
    <source>
        <dbReference type="RuleBase" id="RU004447"/>
    </source>
</evidence>
<dbReference type="InterPro" id="IPR050626">
    <property type="entry name" value="Peptidase_M16"/>
</dbReference>
<dbReference type="InterPro" id="IPR032632">
    <property type="entry name" value="Peptidase_M16_M"/>
</dbReference>
<dbReference type="Proteomes" id="UP000285060">
    <property type="component" value="Unassembled WGS sequence"/>
</dbReference>
<keyword evidence="4" id="KW-0378">Hydrolase</keyword>
<comment type="similarity">
    <text evidence="1 7">Belongs to the peptidase M16 family.</text>
</comment>
<evidence type="ECO:0000313" key="14">
    <source>
        <dbReference type="Proteomes" id="UP000285060"/>
    </source>
</evidence>
<dbReference type="AlphaFoldDB" id="A0A3R7D670"/>
<feature type="domain" description="Peptidase M16 middle/third" evidence="11">
    <location>
        <begin position="701"/>
        <end position="980"/>
    </location>
</feature>
<name>A0A3R7D670_9STRA</name>
<dbReference type="GO" id="GO:0004222">
    <property type="term" value="F:metalloendopeptidase activity"/>
    <property type="evidence" value="ECO:0007669"/>
    <property type="project" value="InterPro"/>
</dbReference>
<evidence type="ECO:0000313" key="13">
    <source>
        <dbReference type="EMBL" id="RHY34148.1"/>
    </source>
</evidence>
<dbReference type="InterPro" id="IPR001431">
    <property type="entry name" value="Pept_M16_Zn_BS"/>
</dbReference>
<evidence type="ECO:0000256" key="8">
    <source>
        <dbReference type="SAM" id="MobiDB-lite"/>
    </source>
</evidence>
<organism evidence="13 14">
    <name type="scientific">Aphanomyces invadans</name>
    <dbReference type="NCBI Taxonomy" id="157072"/>
    <lineage>
        <taxon>Eukaryota</taxon>
        <taxon>Sar</taxon>
        <taxon>Stramenopiles</taxon>
        <taxon>Oomycota</taxon>
        <taxon>Saprolegniomycetes</taxon>
        <taxon>Saprolegniales</taxon>
        <taxon>Verrucalvaceae</taxon>
        <taxon>Aphanomyces</taxon>
    </lineage>
</organism>
<dbReference type="PANTHER" id="PTHR43690:SF18">
    <property type="entry name" value="INSULIN-DEGRADING ENZYME-RELATED"/>
    <property type="match status" value="1"/>
</dbReference>
<proteinExistence type="inferred from homology"/>
<dbReference type="FunFam" id="3.30.830.10:FF:000005">
    <property type="entry name" value="nardilysin isoform X1"/>
    <property type="match status" value="1"/>
</dbReference>
<gene>
    <name evidence="13" type="ORF">DYB32_002478</name>
</gene>
<keyword evidence="2" id="KW-0645">Protease</keyword>
<keyword evidence="3" id="KW-0479">Metal-binding</keyword>
<keyword evidence="14" id="KW-1185">Reference proteome</keyword>
<comment type="caution">
    <text evidence="13">The sequence shown here is derived from an EMBL/GenBank/DDBJ whole genome shotgun (WGS) entry which is preliminary data.</text>
</comment>
<feature type="domain" description="Coenzyme PQQ synthesis protein F-like C-terminal lobe" evidence="12">
    <location>
        <begin position="1096"/>
        <end position="1163"/>
    </location>
</feature>
<keyword evidence="6" id="KW-0482">Metalloprotease</keyword>
<dbReference type="GO" id="GO:0043171">
    <property type="term" value="P:peptide catabolic process"/>
    <property type="evidence" value="ECO:0007669"/>
    <property type="project" value="TreeGrafter"/>
</dbReference>
<dbReference type="GO" id="GO:0046872">
    <property type="term" value="F:metal ion binding"/>
    <property type="evidence" value="ECO:0007669"/>
    <property type="project" value="UniProtKB-KW"/>
</dbReference>
<dbReference type="Pfam" id="PF05193">
    <property type="entry name" value="Peptidase_M16_C"/>
    <property type="match status" value="1"/>
</dbReference>
<dbReference type="VEuPathDB" id="FungiDB:H310_06363"/>
<evidence type="ECO:0000259" key="11">
    <source>
        <dbReference type="Pfam" id="PF16187"/>
    </source>
</evidence>
<protein>
    <recommendedName>
        <fullName evidence="15">Peptidase M16 N-terminal domain-containing protein</fullName>
    </recommendedName>
</protein>
<evidence type="ECO:0000259" key="10">
    <source>
        <dbReference type="Pfam" id="PF05193"/>
    </source>
</evidence>
<dbReference type="Gene3D" id="3.30.830.10">
    <property type="entry name" value="Metalloenzyme, LuxS/M16 peptidase-like"/>
    <property type="match status" value="5"/>
</dbReference>
<evidence type="ECO:0000256" key="3">
    <source>
        <dbReference type="ARBA" id="ARBA00022723"/>
    </source>
</evidence>
<evidence type="ECO:0000256" key="2">
    <source>
        <dbReference type="ARBA" id="ARBA00022670"/>
    </source>
</evidence>
<evidence type="ECO:0000256" key="6">
    <source>
        <dbReference type="ARBA" id="ARBA00023049"/>
    </source>
</evidence>
<evidence type="ECO:0008006" key="15">
    <source>
        <dbReference type="Google" id="ProtNLM"/>
    </source>
</evidence>
<dbReference type="InterPro" id="IPR007863">
    <property type="entry name" value="Peptidase_M16_C"/>
</dbReference>